<comment type="caution">
    <text evidence="3">The sequence shown here is derived from an EMBL/GenBank/DDBJ whole genome shotgun (WGS) entry which is preliminary data.</text>
</comment>
<sequence>MLFFTLLLNLTIVGKAFAASSAASNSRTSSQAPRASLLSTNTAHLSSSLHSSIKSTSLSTIHKSSAAAQSSGHSVSQTASRSASHSSVSGRPSSHAASSTTPTHSSVTASIHSSTLASVSRLSGSLTTITLSTHSSGSSSATTHSSPTSSASLQPRSSSAPSTSAPGGVAGPTTQVAWNPNPTLPPNAVSEAFVHAGSTKVIAIPKATTTVVVAGANITLAPGGLVVNGLLPSGVTMPGAVNPTWNPNIIPPPKASSVTFTHPPSYTKVVAVPKASNAPPLNITGPPGDKNSRGEEWWLLLFGGVIGGLLPLDIGVVDGVKPNAMPLTGWVGPWAAPAVDSGPPNDPTTTKKSTPTSTTTKPQTSTKKPTTSTVHSTPKPSSTHSSTSAKSSSSRASSSSSASCPAATAPYDFDDDPADADWDALGLDPDRRRSLTRRAGRDISLGVCQIDKKHKNRIANPTTVNLGAGNYYTIGLKAAGGSNDQLSVTAVGSIPDGNGPTISKSGKKSTRSVDQEHVFEIGYIGQFFTAVQKANIAGVDCAWILRNVYRRAGFNGNTLDFSVQLIQDIDQIANMVWVDKALNQVNPPRSAQKPSLEADGHATAKSNVVNDSSGKASAPPQSTNIANLKDFTTQASQDKLMNYEYFLRNFAALGGYLQQTAPVFLETAKRMQTRLAEVTPDTPGINLPVEFNDWLRTLLGQYNARYTSRLTNMWNFYSARMDLISSTTGKTVPNCFKVYLDGKNLQFGGQPAIAAQTFNIANMIPAAPTLPTCNVPGTQGSIRWGLNQQGVAVNSPSNNRILGAGRMDYYGLGNGTDFSKDVLAASRPQGANCQNSWEIGFVNSKTGVTPVFVDMACNGVKTNKVNAPMSFVVNDQVLSCVMVDTSSGPSSGSVAICDSTQAAATACAHSFIQTTYPTGFLLTGNIQFIPN</sequence>
<evidence type="ECO:0000313" key="3">
    <source>
        <dbReference type="EMBL" id="KAJ7616055.1"/>
    </source>
</evidence>
<evidence type="ECO:0000313" key="4">
    <source>
        <dbReference type="Proteomes" id="UP001221142"/>
    </source>
</evidence>
<keyword evidence="2" id="KW-0732">Signal</keyword>
<gene>
    <name evidence="3" type="ORF">FB45DRAFT_1008226</name>
</gene>
<evidence type="ECO:0000256" key="1">
    <source>
        <dbReference type="SAM" id="MobiDB-lite"/>
    </source>
</evidence>
<organism evidence="3 4">
    <name type="scientific">Roridomyces roridus</name>
    <dbReference type="NCBI Taxonomy" id="1738132"/>
    <lineage>
        <taxon>Eukaryota</taxon>
        <taxon>Fungi</taxon>
        <taxon>Dikarya</taxon>
        <taxon>Basidiomycota</taxon>
        <taxon>Agaricomycotina</taxon>
        <taxon>Agaricomycetes</taxon>
        <taxon>Agaricomycetidae</taxon>
        <taxon>Agaricales</taxon>
        <taxon>Marasmiineae</taxon>
        <taxon>Mycenaceae</taxon>
        <taxon>Roridomyces</taxon>
    </lineage>
</organism>
<feature type="signal peptide" evidence="2">
    <location>
        <begin position="1"/>
        <end position="18"/>
    </location>
</feature>
<evidence type="ECO:0000256" key="2">
    <source>
        <dbReference type="SAM" id="SignalP"/>
    </source>
</evidence>
<feature type="compositionally biased region" description="Polar residues" evidence="1">
    <location>
        <begin position="604"/>
        <end position="624"/>
    </location>
</feature>
<feature type="compositionally biased region" description="Low complexity" evidence="1">
    <location>
        <begin position="132"/>
        <end position="167"/>
    </location>
</feature>
<dbReference type="Proteomes" id="UP001221142">
    <property type="component" value="Unassembled WGS sequence"/>
</dbReference>
<name>A0AAD7BB42_9AGAR</name>
<feature type="compositionally biased region" description="Low complexity" evidence="1">
    <location>
        <begin position="74"/>
        <end position="107"/>
    </location>
</feature>
<dbReference type="AlphaFoldDB" id="A0AAD7BB42"/>
<proteinExistence type="predicted"/>
<feature type="compositionally biased region" description="Low complexity" evidence="1">
    <location>
        <begin position="347"/>
        <end position="411"/>
    </location>
</feature>
<keyword evidence="4" id="KW-1185">Reference proteome</keyword>
<protein>
    <submittedName>
        <fullName evidence="3">Uncharacterized protein</fullName>
    </submittedName>
</protein>
<feature type="compositionally biased region" description="Polar residues" evidence="1">
    <location>
        <begin position="172"/>
        <end position="181"/>
    </location>
</feature>
<dbReference type="EMBL" id="JARKIF010000023">
    <property type="protein sequence ID" value="KAJ7616055.1"/>
    <property type="molecule type" value="Genomic_DNA"/>
</dbReference>
<reference evidence="3" key="1">
    <citation type="submission" date="2023-03" db="EMBL/GenBank/DDBJ databases">
        <title>Massive genome expansion in bonnet fungi (Mycena s.s.) driven by repeated elements and novel gene families across ecological guilds.</title>
        <authorList>
            <consortium name="Lawrence Berkeley National Laboratory"/>
            <person name="Harder C.B."/>
            <person name="Miyauchi S."/>
            <person name="Viragh M."/>
            <person name="Kuo A."/>
            <person name="Thoen E."/>
            <person name="Andreopoulos B."/>
            <person name="Lu D."/>
            <person name="Skrede I."/>
            <person name="Drula E."/>
            <person name="Henrissat B."/>
            <person name="Morin E."/>
            <person name="Kohler A."/>
            <person name="Barry K."/>
            <person name="LaButti K."/>
            <person name="Morin E."/>
            <person name="Salamov A."/>
            <person name="Lipzen A."/>
            <person name="Mereny Z."/>
            <person name="Hegedus B."/>
            <person name="Baldrian P."/>
            <person name="Stursova M."/>
            <person name="Weitz H."/>
            <person name="Taylor A."/>
            <person name="Grigoriev I.V."/>
            <person name="Nagy L.G."/>
            <person name="Martin F."/>
            <person name="Kauserud H."/>
        </authorList>
    </citation>
    <scope>NUCLEOTIDE SEQUENCE</scope>
    <source>
        <strain evidence="3">9284</strain>
    </source>
</reference>
<feature type="region of interest" description="Disordered" evidence="1">
    <location>
        <begin position="336"/>
        <end position="418"/>
    </location>
</feature>
<feature type="chain" id="PRO_5041968935" evidence="2">
    <location>
        <begin position="19"/>
        <end position="931"/>
    </location>
</feature>
<feature type="region of interest" description="Disordered" evidence="1">
    <location>
        <begin position="64"/>
        <end position="107"/>
    </location>
</feature>
<feature type="region of interest" description="Disordered" evidence="1">
    <location>
        <begin position="132"/>
        <end position="182"/>
    </location>
</feature>
<accession>A0AAD7BB42</accession>
<feature type="region of interest" description="Disordered" evidence="1">
    <location>
        <begin position="588"/>
        <end position="624"/>
    </location>
</feature>